<sequence>MTSVEPNVDTDAVAEAEFLTDVDDVGSEADWLERHTPWSRPRSGRGGSPALPSAVPPASPPNPSSTPGVPAAQQVSAQAPALHPGAASVLSPGASPVSQAGLTAAGPAGPLADTDYLGFPRVGDRADPDLGFEGPAESAQAFPFDTLLPALESALSGLGAPGSGARNQLTDTTLTATDGEPATVALTPNAEQALQALNELAALYGAGNTTTPTAELPGDTADSGGTGAGAAGYRAAAAFSKFAKGSFRNLDNKLANYVTNLAGANTVDRKALLALIRETNVALAAVGPDSYTAAGQRKVHEILSRALQYAHKLVGTGQGNSAAAAAHINQLTNGYLYNLAGQNAPAVPTFPSGGSGDVPAAAQHAIKVALAQTGKPYVWGAEGPGSFDCSGLMRYAVSKAGGRIPRVAADQYRQGHKIHPNDIRPGDLIFPMSRYESDGFGHVMMYIGGDKAIAASRSGVPIGVVSMPRDFRATRWS</sequence>
<dbReference type="Proteomes" id="UP000586827">
    <property type="component" value="Unassembled WGS sequence"/>
</dbReference>
<evidence type="ECO:0000313" key="7">
    <source>
        <dbReference type="EMBL" id="NNH69492.1"/>
    </source>
</evidence>
<proteinExistence type="inferred from homology"/>
<accession>A0A849BS85</accession>
<evidence type="ECO:0000313" key="8">
    <source>
        <dbReference type="Proteomes" id="UP000586827"/>
    </source>
</evidence>
<dbReference type="Pfam" id="PF00877">
    <property type="entry name" value="NLPC_P60"/>
    <property type="match status" value="1"/>
</dbReference>
<keyword evidence="2" id="KW-0645">Protease</keyword>
<dbReference type="PANTHER" id="PTHR47359">
    <property type="entry name" value="PEPTIDOGLYCAN DL-ENDOPEPTIDASE CWLO"/>
    <property type="match status" value="1"/>
</dbReference>
<comment type="similarity">
    <text evidence="1">Belongs to the peptidase C40 family.</text>
</comment>
<keyword evidence="4" id="KW-0788">Thiol protease</keyword>
<dbReference type="PROSITE" id="PS51935">
    <property type="entry name" value="NLPC_P60"/>
    <property type="match status" value="1"/>
</dbReference>
<feature type="compositionally biased region" description="Pro residues" evidence="5">
    <location>
        <begin position="54"/>
        <end position="64"/>
    </location>
</feature>
<keyword evidence="3" id="KW-0378">Hydrolase</keyword>
<feature type="region of interest" description="Disordered" evidence="5">
    <location>
        <begin position="1"/>
        <end position="106"/>
    </location>
</feature>
<dbReference type="InterPro" id="IPR038765">
    <property type="entry name" value="Papain-like_cys_pep_sf"/>
</dbReference>
<evidence type="ECO:0000256" key="4">
    <source>
        <dbReference type="ARBA" id="ARBA00022807"/>
    </source>
</evidence>
<dbReference type="GO" id="GO:0006508">
    <property type="term" value="P:proteolysis"/>
    <property type="evidence" value="ECO:0007669"/>
    <property type="project" value="UniProtKB-KW"/>
</dbReference>
<feature type="compositionally biased region" description="Low complexity" evidence="5">
    <location>
        <begin position="65"/>
        <end position="81"/>
    </location>
</feature>
<reference evidence="7 8" key="1">
    <citation type="submission" date="2020-05" db="EMBL/GenBank/DDBJ databases">
        <title>MicrobeNet Type strains.</title>
        <authorList>
            <person name="Nicholson A.C."/>
        </authorList>
    </citation>
    <scope>NUCLEOTIDE SEQUENCE [LARGE SCALE GENOMIC DNA]</scope>
    <source>
        <strain evidence="7 8">JCM 3224</strain>
    </source>
</reference>
<dbReference type="InterPro" id="IPR019710">
    <property type="entry name" value="DUF4226"/>
</dbReference>
<dbReference type="RefSeq" id="WP_169815161.1">
    <property type="nucleotide sequence ID" value="NZ_JABELX010000003.1"/>
</dbReference>
<evidence type="ECO:0000259" key="6">
    <source>
        <dbReference type="PROSITE" id="PS51935"/>
    </source>
</evidence>
<feature type="compositionally biased region" description="Acidic residues" evidence="5">
    <location>
        <begin position="12"/>
        <end position="27"/>
    </location>
</feature>
<evidence type="ECO:0000256" key="3">
    <source>
        <dbReference type="ARBA" id="ARBA00022801"/>
    </source>
</evidence>
<name>A0A849BS85_9NOCA</name>
<organism evidence="7 8">
    <name type="scientific">Nocardia uniformis</name>
    <dbReference type="NCBI Taxonomy" id="53432"/>
    <lineage>
        <taxon>Bacteria</taxon>
        <taxon>Bacillati</taxon>
        <taxon>Actinomycetota</taxon>
        <taxon>Actinomycetes</taxon>
        <taxon>Mycobacteriales</taxon>
        <taxon>Nocardiaceae</taxon>
        <taxon>Nocardia</taxon>
    </lineage>
</organism>
<dbReference type="Gene3D" id="3.90.1720.10">
    <property type="entry name" value="endopeptidase domain like (from Nostoc punctiforme)"/>
    <property type="match status" value="1"/>
</dbReference>
<protein>
    <submittedName>
        <fullName evidence="7">DUF4226 domain-containing protein</fullName>
    </submittedName>
</protein>
<feature type="domain" description="NlpC/P60" evidence="6">
    <location>
        <begin position="359"/>
        <end position="477"/>
    </location>
</feature>
<dbReference type="PANTHER" id="PTHR47359:SF3">
    <property type="entry name" value="NLP_P60 DOMAIN-CONTAINING PROTEIN-RELATED"/>
    <property type="match status" value="1"/>
</dbReference>
<dbReference type="AlphaFoldDB" id="A0A849BS85"/>
<comment type="caution">
    <text evidence="7">The sequence shown here is derived from an EMBL/GenBank/DDBJ whole genome shotgun (WGS) entry which is preliminary data.</text>
</comment>
<dbReference type="InterPro" id="IPR000064">
    <property type="entry name" value="NLP_P60_dom"/>
</dbReference>
<dbReference type="InterPro" id="IPR051794">
    <property type="entry name" value="PG_Endopeptidase_C40"/>
</dbReference>
<evidence type="ECO:0000256" key="2">
    <source>
        <dbReference type="ARBA" id="ARBA00022670"/>
    </source>
</evidence>
<dbReference type="EMBL" id="JABELX010000003">
    <property type="protein sequence ID" value="NNH69492.1"/>
    <property type="molecule type" value="Genomic_DNA"/>
</dbReference>
<keyword evidence="8" id="KW-1185">Reference proteome</keyword>
<gene>
    <name evidence="7" type="ORF">HLB23_06350</name>
</gene>
<evidence type="ECO:0000256" key="5">
    <source>
        <dbReference type="SAM" id="MobiDB-lite"/>
    </source>
</evidence>
<dbReference type="SUPFAM" id="SSF54001">
    <property type="entry name" value="Cysteine proteinases"/>
    <property type="match status" value="1"/>
</dbReference>
<evidence type="ECO:0000256" key="1">
    <source>
        <dbReference type="ARBA" id="ARBA00007074"/>
    </source>
</evidence>
<dbReference type="Pfam" id="PF10774">
    <property type="entry name" value="DUF4226"/>
    <property type="match status" value="1"/>
</dbReference>
<dbReference type="GO" id="GO:0008234">
    <property type="term" value="F:cysteine-type peptidase activity"/>
    <property type="evidence" value="ECO:0007669"/>
    <property type="project" value="UniProtKB-KW"/>
</dbReference>